<sequence>MKLLSPLSPALQGLPLPLPGRTPTPPFPTAPKSPYPTRKAPEESRSRRSGPVPGRKHLQFDEDDENKENLPPKEPPQQKEEDLEEGEEEQQRSDLSRLLRKLALDIDLYQEQVYRDLLDLKQKLGIHQS</sequence>
<reference evidence="2" key="1">
    <citation type="journal article" date="2018" name="MSphere">
        <title>Metagenomic Discovery of 83 New Human Papillomavirus Types in Patients with Immunodeficiency.</title>
        <authorList>
            <person name="Pastrana D.V."/>
            <person name="Peretti A."/>
            <person name="Welch N.L."/>
            <person name="Borgogna C."/>
            <person name="Olivero C."/>
            <person name="Badolato R."/>
            <person name="Notarangelo L.D."/>
            <person name="Gariglio M."/>
            <person name="FitzGerald P.C."/>
            <person name="McIntosh C.E."/>
            <person name="Reeves J."/>
            <person name="Starrett G.J."/>
            <person name="Bliskovsky V."/>
            <person name="Velez D."/>
            <person name="Brownell I."/>
            <person name="Yarchoan R."/>
            <person name="Wyvill K.M."/>
            <person name="Uldrick T.S."/>
            <person name="Maldarelli F."/>
            <person name="Lisco A."/>
            <person name="Sereti I."/>
            <person name="Gonzalez C.M."/>
            <person name="Androphy E.J."/>
            <person name="McBride A.A."/>
            <person name="Van Doorslaer K."/>
            <person name="Garcia F."/>
            <person name="Dvoretzky I."/>
            <person name="Liu J.S."/>
            <person name="Han J."/>
            <person name="Murphy P.M."/>
            <person name="McDermott D.H."/>
            <person name="Buck C.B."/>
        </authorList>
    </citation>
    <scope>NUCLEOTIDE SEQUENCE</scope>
    <source>
        <strain evidence="2">Gamma24_m090c66</strain>
    </source>
</reference>
<dbReference type="EMBL" id="MF588748">
    <property type="protein sequence ID" value="ATQ38578.1"/>
    <property type="molecule type" value="Genomic_DNA"/>
</dbReference>
<gene>
    <name evidence="2" type="primary">E4</name>
</gene>
<dbReference type="Proteomes" id="UP000289852">
    <property type="component" value="Segment"/>
</dbReference>
<accession>A0A2D2AM91</accession>
<evidence type="ECO:0000313" key="2">
    <source>
        <dbReference type="EMBL" id="ATQ38578.1"/>
    </source>
</evidence>
<evidence type="ECO:0000256" key="1">
    <source>
        <dbReference type="SAM" id="MobiDB-lite"/>
    </source>
</evidence>
<feature type="region of interest" description="Disordered" evidence="1">
    <location>
        <begin position="1"/>
        <end position="95"/>
    </location>
</feature>
<protein>
    <submittedName>
        <fullName evidence="2">E4</fullName>
    </submittedName>
</protein>
<feature type="compositionally biased region" description="Pro residues" evidence="1">
    <location>
        <begin position="16"/>
        <end position="34"/>
    </location>
</feature>
<feature type="compositionally biased region" description="Low complexity" evidence="1">
    <location>
        <begin position="1"/>
        <end position="15"/>
    </location>
</feature>
<name>A0A2D2AM91_9PAPI</name>
<feature type="compositionally biased region" description="Basic and acidic residues" evidence="1">
    <location>
        <begin position="67"/>
        <end position="80"/>
    </location>
</feature>
<proteinExistence type="predicted"/>
<organism evidence="2">
    <name type="scientific">Gammapapillomavirus 24</name>
    <dbReference type="NCBI Taxonomy" id="1961681"/>
    <lineage>
        <taxon>Viruses</taxon>
        <taxon>Monodnaviria</taxon>
        <taxon>Shotokuvirae</taxon>
        <taxon>Cossaviricota</taxon>
        <taxon>Papovaviricetes</taxon>
        <taxon>Zurhausenvirales</taxon>
        <taxon>Papillomaviridae</taxon>
        <taxon>Firstpapillomavirinae</taxon>
        <taxon>Gammapapillomavirus</taxon>
    </lineage>
</organism>